<proteinExistence type="predicted"/>
<organism evidence="1 2">
    <name type="scientific">Taklimakanibacter albus</name>
    <dbReference type="NCBI Taxonomy" id="2800327"/>
    <lineage>
        <taxon>Bacteria</taxon>
        <taxon>Pseudomonadati</taxon>
        <taxon>Pseudomonadota</taxon>
        <taxon>Alphaproteobacteria</taxon>
        <taxon>Hyphomicrobiales</taxon>
        <taxon>Aestuariivirgaceae</taxon>
        <taxon>Taklimakanibacter</taxon>
    </lineage>
</organism>
<dbReference type="Proteomes" id="UP000616151">
    <property type="component" value="Unassembled WGS sequence"/>
</dbReference>
<sequence length="378" mass="39943">MNEIRSRAGTDGPHIVILAGGTASRNLTITLIRQGVRVTRLVPAWDSGGSSKSIREALHILPVGDIRQALMTMAYAEGHAGDVVRIFNARLSETGNAAALARELAFYAEGTHPVIKAMKPEIAEAILRYLRVFITAAGPGFDLRRGSIGNFILTGALLAEAGDINAAILAFKSLCGIAGNVWPVSQDRDLTLRAVLKDGRSIEGQHVITALGDEEAAMGIATVVLGAATANPRALAAIADADAIVYGPGSFFTSILPHLLVEGIAAAIARAQAPKILVGNMLEDRETRRLSVDEMAERVRHAGAGQPVLSHLLAHESAVPGERVVGAARFVARAARSLPDIAVIARDFEDPWHRGQHDAGLLAAEILQLSAEGVRHAR</sequence>
<evidence type="ECO:0000313" key="1">
    <source>
        <dbReference type="EMBL" id="MBK1870008.1"/>
    </source>
</evidence>
<accession>A0ACC5RC88</accession>
<protein>
    <submittedName>
        <fullName evidence="1">YvcK family protein</fullName>
    </submittedName>
</protein>
<name>A0ACC5RC88_9HYPH</name>
<keyword evidence="2" id="KW-1185">Reference proteome</keyword>
<reference evidence="1" key="1">
    <citation type="submission" date="2021-01" db="EMBL/GenBank/DDBJ databases">
        <authorList>
            <person name="Sun Q."/>
        </authorList>
    </citation>
    <scope>NUCLEOTIDE SEQUENCE</scope>
    <source>
        <strain evidence="1">YIM B02566</strain>
    </source>
</reference>
<comment type="caution">
    <text evidence="1">The sequence shown here is derived from an EMBL/GenBank/DDBJ whole genome shotgun (WGS) entry which is preliminary data.</text>
</comment>
<gene>
    <name evidence="1" type="ORF">JHL16_26825</name>
</gene>
<dbReference type="EMBL" id="JAENHL010000008">
    <property type="protein sequence ID" value="MBK1870008.1"/>
    <property type="molecule type" value="Genomic_DNA"/>
</dbReference>
<evidence type="ECO:0000313" key="2">
    <source>
        <dbReference type="Proteomes" id="UP000616151"/>
    </source>
</evidence>